<reference evidence="1 2" key="1">
    <citation type="journal article" date="2014" name="Science">
        <title>Plant genetics. Early allopolyploid evolution in the post-Neolithic Brassica napus oilseed genome.</title>
        <authorList>
            <person name="Chalhoub B."/>
            <person name="Denoeud F."/>
            <person name="Liu S."/>
            <person name="Parkin I.A."/>
            <person name="Tang H."/>
            <person name="Wang X."/>
            <person name="Chiquet J."/>
            <person name="Belcram H."/>
            <person name="Tong C."/>
            <person name="Samans B."/>
            <person name="Correa M."/>
            <person name="Da Silva C."/>
            <person name="Just J."/>
            <person name="Falentin C."/>
            <person name="Koh C.S."/>
            <person name="Le Clainche I."/>
            <person name="Bernard M."/>
            <person name="Bento P."/>
            <person name="Noel B."/>
            <person name="Labadie K."/>
            <person name="Alberti A."/>
            <person name="Charles M."/>
            <person name="Arnaud D."/>
            <person name="Guo H."/>
            <person name="Daviaud C."/>
            <person name="Alamery S."/>
            <person name="Jabbari K."/>
            <person name="Zhao M."/>
            <person name="Edger P.P."/>
            <person name="Chelaifa H."/>
            <person name="Tack D."/>
            <person name="Lassalle G."/>
            <person name="Mestiri I."/>
            <person name="Schnel N."/>
            <person name="Le Paslier M.C."/>
            <person name="Fan G."/>
            <person name="Renault V."/>
            <person name="Bayer P.E."/>
            <person name="Golicz A.A."/>
            <person name="Manoli S."/>
            <person name="Lee T.H."/>
            <person name="Thi V.H."/>
            <person name="Chalabi S."/>
            <person name="Hu Q."/>
            <person name="Fan C."/>
            <person name="Tollenaere R."/>
            <person name="Lu Y."/>
            <person name="Battail C."/>
            <person name="Shen J."/>
            <person name="Sidebottom C.H."/>
            <person name="Wang X."/>
            <person name="Canaguier A."/>
            <person name="Chauveau A."/>
            <person name="Berard A."/>
            <person name="Deniot G."/>
            <person name="Guan M."/>
            <person name="Liu Z."/>
            <person name="Sun F."/>
            <person name="Lim Y.P."/>
            <person name="Lyons E."/>
            <person name="Town C.D."/>
            <person name="Bancroft I."/>
            <person name="Wang X."/>
            <person name="Meng J."/>
            <person name="Ma J."/>
            <person name="Pires J.C."/>
            <person name="King G.J."/>
            <person name="Brunel D."/>
            <person name="Delourme R."/>
            <person name="Renard M."/>
            <person name="Aury J.M."/>
            <person name="Adams K.L."/>
            <person name="Batley J."/>
            <person name="Snowdon R.J."/>
            <person name="Tost J."/>
            <person name="Edwards D."/>
            <person name="Zhou Y."/>
            <person name="Hua W."/>
            <person name="Sharpe A.G."/>
            <person name="Paterson A.H."/>
            <person name="Guan C."/>
            <person name="Wincker P."/>
        </authorList>
    </citation>
    <scope>NUCLEOTIDE SEQUENCE [LARGE SCALE GENOMIC DNA]</scope>
    <source>
        <strain evidence="2">cv. Darmor-bzh</strain>
    </source>
</reference>
<dbReference type="Proteomes" id="UP000028999">
    <property type="component" value="Unassembled WGS sequence"/>
</dbReference>
<accession>A0A078IVI2</accession>
<keyword evidence="2" id="KW-1185">Reference proteome</keyword>
<dbReference type="PaxDb" id="3708-A0A078IVI2"/>
<protein>
    <submittedName>
        <fullName evidence="1">BnaAnng12930D protein</fullName>
    </submittedName>
</protein>
<dbReference type="AlphaFoldDB" id="A0A078IVI2"/>
<name>A0A078IVI2_BRANA</name>
<proteinExistence type="predicted"/>
<organism evidence="1 2">
    <name type="scientific">Brassica napus</name>
    <name type="common">Rape</name>
    <dbReference type="NCBI Taxonomy" id="3708"/>
    <lineage>
        <taxon>Eukaryota</taxon>
        <taxon>Viridiplantae</taxon>
        <taxon>Streptophyta</taxon>
        <taxon>Embryophyta</taxon>
        <taxon>Tracheophyta</taxon>
        <taxon>Spermatophyta</taxon>
        <taxon>Magnoliopsida</taxon>
        <taxon>eudicotyledons</taxon>
        <taxon>Gunneridae</taxon>
        <taxon>Pentapetalae</taxon>
        <taxon>rosids</taxon>
        <taxon>malvids</taxon>
        <taxon>Brassicales</taxon>
        <taxon>Brassicaceae</taxon>
        <taxon>Brassiceae</taxon>
        <taxon>Brassica</taxon>
    </lineage>
</organism>
<sequence length="43" mass="5112">MIINPYRQTPCGRSLRLVCEDLQEYVELLRRDIKGRLHDDQAP</sequence>
<evidence type="ECO:0000313" key="1">
    <source>
        <dbReference type="EMBL" id="CDY53986.1"/>
    </source>
</evidence>
<dbReference type="EMBL" id="LK033260">
    <property type="protein sequence ID" value="CDY53986.1"/>
    <property type="molecule type" value="Genomic_DNA"/>
</dbReference>
<gene>
    <name evidence="1" type="primary">BnaAnng12930D</name>
    <name evidence="1" type="ORF">GSBRNA2T00011860001</name>
</gene>
<dbReference type="Gramene" id="CDY53986">
    <property type="protein sequence ID" value="CDY53986"/>
    <property type="gene ID" value="GSBRNA2T00011860001"/>
</dbReference>
<evidence type="ECO:0000313" key="2">
    <source>
        <dbReference type="Proteomes" id="UP000028999"/>
    </source>
</evidence>